<reference evidence="3" key="1">
    <citation type="submission" date="2020-10" db="EMBL/GenBank/DDBJ databases">
        <title>Diversity and distribution of actinomycetes associated with coral in the coast of Hainan.</title>
        <authorList>
            <person name="Li F."/>
        </authorList>
    </citation>
    <scope>NUCLEOTIDE SEQUENCE</scope>
    <source>
        <strain evidence="3">HNM0983</strain>
    </source>
</reference>
<evidence type="ECO:0000256" key="1">
    <source>
        <dbReference type="SAM" id="MobiDB-lite"/>
    </source>
</evidence>
<evidence type="ECO:0000313" key="4">
    <source>
        <dbReference type="Proteomes" id="UP000598360"/>
    </source>
</evidence>
<name>A0A929BC74_9PSEU</name>
<feature type="compositionally biased region" description="Basic residues" evidence="1">
    <location>
        <begin position="227"/>
        <end position="236"/>
    </location>
</feature>
<dbReference type="EMBL" id="JADEYC010000015">
    <property type="protein sequence ID" value="MBE9374847.1"/>
    <property type="molecule type" value="Genomic_DNA"/>
</dbReference>
<accession>A0A929BC74</accession>
<dbReference type="AlphaFoldDB" id="A0A929BC74"/>
<protein>
    <recommendedName>
        <fullName evidence="2">Senescence domain-containing protein</fullName>
    </recommendedName>
</protein>
<feature type="compositionally biased region" description="Low complexity" evidence="1">
    <location>
        <begin position="200"/>
        <end position="226"/>
    </location>
</feature>
<proteinExistence type="predicted"/>
<feature type="domain" description="Senescence" evidence="2">
    <location>
        <begin position="102"/>
        <end position="211"/>
    </location>
</feature>
<organism evidence="3 4">
    <name type="scientific">Saccharopolyspora montiporae</name>
    <dbReference type="NCBI Taxonomy" id="2781240"/>
    <lineage>
        <taxon>Bacteria</taxon>
        <taxon>Bacillati</taxon>
        <taxon>Actinomycetota</taxon>
        <taxon>Actinomycetes</taxon>
        <taxon>Pseudonocardiales</taxon>
        <taxon>Pseudonocardiaceae</taxon>
        <taxon>Saccharopolyspora</taxon>
    </lineage>
</organism>
<feature type="region of interest" description="Disordered" evidence="1">
    <location>
        <begin position="153"/>
        <end position="236"/>
    </location>
</feature>
<evidence type="ECO:0000313" key="3">
    <source>
        <dbReference type="EMBL" id="MBE9374847.1"/>
    </source>
</evidence>
<gene>
    <name evidence="3" type="ORF">IQ251_10375</name>
</gene>
<comment type="caution">
    <text evidence="3">The sequence shown here is derived from an EMBL/GenBank/DDBJ whole genome shotgun (WGS) entry which is preliminary data.</text>
</comment>
<dbReference type="InterPro" id="IPR009686">
    <property type="entry name" value="Senescence/spartin_C"/>
</dbReference>
<evidence type="ECO:0000259" key="2">
    <source>
        <dbReference type="Pfam" id="PF06911"/>
    </source>
</evidence>
<dbReference type="SUPFAM" id="SSF58113">
    <property type="entry name" value="Apolipoprotein A-I"/>
    <property type="match status" value="1"/>
</dbReference>
<dbReference type="Proteomes" id="UP000598360">
    <property type="component" value="Unassembled WGS sequence"/>
</dbReference>
<dbReference type="Gene3D" id="1.20.5.1230">
    <property type="entry name" value="Apolipoprotein A-I"/>
    <property type="match status" value="1"/>
</dbReference>
<dbReference type="Pfam" id="PF06911">
    <property type="entry name" value="Senescence"/>
    <property type="match status" value="1"/>
</dbReference>
<keyword evidence="4" id="KW-1185">Reference proteome</keyword>
<feature type="compositionally biased region" description="Basic and acidic residues" evidence="1">
    <location>
        <begin position="153"/>
        <end position="175"/>
    </location>
</feature>
<dbReference type="RefSeq" id="WP_193928280.1">
    <property type="nucleotide sequence ID" value="NZ_JADEYC010000015.1"/>
</dbReference>
<sequence length="236" mass="24864">MPAFPNTDDVQKAREQAVNALGGAAEQAKTPLLAVLGAGDLAAQTVYEAVQKVRTQLNERVEHAQQDLPADLTDLRARIEPAQLRKRVDDYAENAKQLYGYLAERGEGTLERLQSQPQVQRVRDQVETAQDRVGETVGEVRELADDVLGKVSRTSREAGDKAADAADEVRERVADTADEAGAKATEAAEKVADAADEAASKVSSATGSTKSTSKSGGAKGSSGSKSTAKKATGKNS</sequence>